<feature type="compositionally biased region" description="Basic residues" evidence="1">
    <location>
        <begin position="71"/>
        <end position="86"/>
    </location>
</feature>
<dbReference type="Gramene" id="TraesSYM4A03G02126040.1">
    <property type="protein sequence ID" value="TraesSYM4A03G02126040.1.CDS1"/>
    <property type="gene ID" value="TraesSYM4A03G02126040"/>
</dbReference>
<dbReference type="Gramene" id="TraesCAD_scaffold_086498_01G000100.1">
    <property type="protein sequence ID" value="TraesCAD_scaffold_086498_01G000100.1"/>
    <property type="gene ID" value="TraesCAD_scaffold_086498_01G000100"/>
</dbReference>
<dbReference type="Gramene" id="TraesPARA_EIv1.0_1261960.1">
    <property type="protein sequence ID" value="TraesPARA_EIv1.0_1261960.1.CDS1"/>
    <property type="gene ID" value="TraesPARA_EIv1.0_1261960"/>
</dbReference>
<feature type="compositionally biased region" description="Gly residues" evidence="1">
    <location>
        <begin position="1"/>
        <end position="15"/>
    </location>
</feature>
<reference evidence="2" key="1">
    <citation type="submission" date="2018-08" db="EMBL/GenBank/DDBJ databases">
        <authorList>
            <person name="Rossello M."/>
        </authorList>
    </citation>
    <scope>NUCLEOTIDE SEQUENCE [LARGE SCALE GENOMIC DNA]</scope>
    <source>
        <strain evidence="2">cv. Chinese Spring</strain>
    </source>
</reference>
<dbReference type="Gramene" id="TraesMAC4A03G02098390.1">
    <property type="protein sequence ID" value="TraesMAC4A03G02098390.1.CDS1"/>
    <property type="gene ID" value="TraesMAC4A03G02098390"/>
</dbReference>
<evidence type="ECO:0000313" key="3">
    <source>
        <dbReference type="Proteomes" id="UP000019116"/>
    </source>
</evidence>
<dbReference type="Gramene" id="TraesJUL4A03G02118280.1">
    <property type="protein sequence ID" value="TraesJUL4A03G02118280.1.CDS1"/>
    <property type="gene ID" value="TraesJUL4A03G02118280"/>
</dbReference>
<protein>
    <submittedName>
        <fullName evidence="2">Uncharacterized protein</fullName>
    </submittedName>
</protein>
<dbReference type="Gramene" id="TraesROB_scaffold_054238_01G000100.1">
    <property type="protein sequence ID" value="TraesROB_scaffold_054238_01G000100.1"/>
    <property type="gene ID" value="TraesROB_scaffold_054238_01G000100"/>
</dbReference>
<evidence type="ECO:0000256" key="1">
    <source>
        <dbReference type="SAM" id="MobiDB-lite"/>
    </source>
</evidence>
<dbReference type="Gramene" id="TraesNOR4A03G02120900.1">
    <property type="protein sequence ID" value="TraesNOR4A03G02120900.1.CDS1"/>
    <property type="gene ID" value="TraesNOR4A03G02120900"/>
</dbReference>
<feature type="region of interest" description="Disordered" evidence="1">
    <location>
        <begin position="1"/>
        <end position="86"/>
    </location>
</feature>
<dbReference type="Gramene" id="TraesCS4A02G173000.1">
    <property type="protein sequence ID" value="TraesCS4A02G173000.1.cds1"/>
    <property type="gene ID" value="TraesCS4A02G173000"/>
</dbReference>
<proteinExistence type="predicted"/>
<feature type="compositionally biased region" description="Basic and acidic residues" evidence="1">
    <location>
        <begin position="36"/>
        <end position="49"/>
    </location>
</feature>
<dbReference type="Gramene" id="TraesJAG4A03G02100370.1">
    <property type="protein sequence ID" value="TraesJAG4A03G02100370.1.CDS1"/>
    <property type="gene ID" value="TraesJAG4A03G02100370"/>
</dbReference>
<dbReference type="Gramene" id="TraesWEE_scaffold_001157_01G000100.1">
    <property type="protein sequence ID" value="TraesWEE_scaffold_001157_01G000100.1"/>
    <property type="gene ID" value="TraesWEE_scaffold_001157_01G000100"/>
</dbReference>
<dbReference type="Gramene" id="TraesCLE_scaffold_001199_01G000100.1">
    <property type="protein sequence ID" value="TraesCLE_scaffold_001199_01G000100.1"/>
    <property type="gene ID" value="TraesCLE_scaffold_001199_01G000100"/>
</dbReference>
<dbReference type="Gramene" id="TraesARI4A03G02136330.1">
    <property type="protein sequence ID" value="TraesARI4A03G02136330.1.CDS1"/>
    <property type="gene ID" value="TraesARI4A03G02136330"/>
</dbReference>
<organism evidence="2">
    <name type="scientific">Triticum aestivum</name>
    <name type="common">Wheat</name>
    <dbReference type="NCBI Taxonomy" id="4565"/>
    <lineage>
        <taxon>Eukaryota</taxon>
        <taxon>Viridiplantae</taxon>
        <taxon>Streptophyta</taxon>
        <taxon>Embryophyta</taxon>
        <taxon>Tracheophyta</taxon>
        <taxon>Spermatophyta</taxon>
        <taxon>Magnoliopsida</taxon>
        <taxon>Liliopsida</taxon>
        <taxon>Poales</taxon>
        <taxon>Poaceae</taxon>
        <taxon>BOP clade</taxon>
        <taxon>Pooideae</taxon>
        <taxon>Triticodae</taxon>
        <taxon>Triticeae</taxon>
        <taxon>Triticinae</taxon>
        <taxon>Triticum</taxon>
    </lineage>
</organism>
<accession>A0A3B6HXE3</accession>
<keyword evidence="3" id="KW-1185">Reference proteome</keyword>
<dbReference type="Gramene" id="TraesLDM4A03G02097610.1">
    <property type="protein sequence ID" value="TraesLDM4A03G02097610.1.CDS1"/>
    <property type="gene ID" value="TraesLDM4A03G02097610"/>
</dbReference>
<dbReference type="SMR" id="A0A3B6HXE3"/>
<dbReference type="Gramene" id="TraesSTA4A03G02095310.1">
    <property type="protein sequence ID" value="TraesSTA4A03G02095310.1.CDS1"/>
    <property type="gene ID" value="TraesSTA4A03G02095310"/>
</dbReference>
<dbReference type="Gramene" id="TraesRN4A0100480500.1">
    <property type="protein sequence ID" value="TraesRN4A0100480500.1"/>
    <property type="gene ID" value="TraesRN4A0100480500"/>
</dbReference>
<reference evidence="2" key="2">
    <citation type="submission" date="2018-10" db="UniProtKB">
        <authorList>
            <consortium name="EnsemblPlants"/>
        </authorList>
    </citation>
    <scope>IDENTIFICATION</scope>
</reference>
<name>A0A3B6HXE3_WHEAT</name>
<evidence type="ECO:0000313" key="2">
    <source>
        <dbReference type="EnsemblPlants" id="TraesCS4A02G173000.1.cds1"/>
    </source>
</evidence>
<dbReference type="Proteomes" id="UP000019116">
    <property type="component" value="Chromosome 4A"/>
</dbReference>
<dbReference type="Gramene" id="TraesLAC4A03G02052680.1">
    <property type="protein sequence ID" value="TraesLAC4A03G02052680.1.CDS1"/>
    <property type="gene ID" value="TraesLAC4A03G02052680"/>
</dbReference>
<dbReference type="Gramene" id="TraesCS4A03G0473000.1">
    <property type="protein sequence ID" value="TraesCS4A03G0473000.1.CDS1"/>
    <property type="gene ID" value="TraesCS4A03G0473000"/>
</dbReference>
<dbReference type="EnsemblPlants" id="TraesCS4A02G173000.1">
    <property type="protein sequence ID" value="TraesCS4A02G173000.1.cds1"/>
    <property type="gene ID" value="TraesCS4A02G173000"/>
</dbReference>
<dbReference type="AlphaFoldDB" id="A0A3B6HXE3"/>
<sequence>MASGRGSRGGAGGPWRGAAGQSSTEQGPRGAWRQGPRMEEVDEVLRGDGLRMAMARCRQEGSAPARSCARKEHKQRRGRRHHGHRR</sequence>